<gene>
    <name evidence="1" type="ORF">A3D01_06440</name>
</gene>
<comment type="caution">
    <text evidence="1">The sequence shown here is derived from an EMBL/GenBank/DDBJ whole genome shotgun (WGS) entry which is preliminary data.</text>
</comment>
<sequence>MIIRGVPIDPREGLRRFGAPEWYPQEAPKHKTNSTSTHDGNVVEFVCPECGYIRHDDVAARRSILVNKGDPWALHYSSFVEEVFNITNIEITKIEIRSSPPSLADQLFNFLNRNDEEA</sequence>
<evidence type="ECO:0000313" key="2">
    <source>
        <dbReference type="Proteomes" id="UP000177169"/>
    </source>
</evidence>
<organism evidence="1 2">
    <name type="scientific">Candidatus Woesebacteria bacterium RIFCSPHIGHO2_02_FULL_39_13</name>
    <dbReference type="NCBI Taxonomy" id="1802505"/>
    <lineage>
        <taxon>Bacteria</taxon>
        <taxon>Candidatus Woeseibacteriota</taxon>
    </lineage>
</organism>
<proteinExistence type="predicted"/>
<dbReference type="STRING" id="1802505.A3D01_06440"/>
<evidence type="ECO:0000313" key="1">
    <source>
        <dbReference type="EMBL" id="OGM34650.1"/>
    </source>
</evidence>
<name>A0A1F7Z5D3_9BACT</name>
<accession>A0A1F7Z5D3</accession>
<dbReference type="AlphaFoldDB" id="A0A1F7Z5D3"/>
<dbReference type="Proteomes" id="UP000177169">
    <property type="component" value="Unassembled WGS sequence"/>
</dbReference>
<reference evidence="1 2" key="1">
    <citation type="journal article" date="2016" name="Nat. Commun.">
        <title>Thousands of microbial genomes shed light on interconnected biogeochemical processes in an aquifer system.</title>
        <authorList>
            <person name="Anantharaman K."/>
            <person name="Brown C.T."/>
            <person name="Hug L.A."/>
            <person name="Sharon I."/>
            <person name="Castelle C.J."/>
            <person name="Probst A.J."/>
            <person name="Thomas B.C."/>
            <person name="Singh A."/>
            <person name="Wilkins M.J."/>
            <person name="Karaoz U."/>
            <person name="Brodie E.L."/>
            <person name="Williams K.H."/>
            <person name="Hubbard S.S."/>
            <person name="Banfield J.F."/>
        </authorList>
    </citation>
    <scope>NUCLEOTIDE SEQUENCE [LARGE SCALE GENOMIC DNA]</scope>
</reference>
<protein>
    <submittedName>
        <fullName evidence="1">Uncharacterized protein</fullName>
    </submittedName>
</protein>
<dbReference type="EMBL" id="MGGR01000004">
    <property type="protein sequence ID" value="OGM34650.1"/>
    <property type="molecule type" value="Genomic_DNA"/>
</dbReference>